<accession>A0ABR4I2C4</accession>
<proteinExistence type="predicted"/>
<dbReference type="Proteomes" id="UP001610334">
    <property type="component" value="Unassembled WGS sequence"/>
</dbReference>
<organism evidence="2 3">
    <name type="scientific">Aspergillus granulosus</name>
    <dbReference type="NCBI Taxonomy" id="176169"/>
    <lineage>
        <taxon>Eukaryota</taxon>
        <taxon>Fungi</taxon>
        <taxon>Dikarya</taxon>
        <taxon>Ascomycota</taxon>
        <taxon>Pezizomycotina</taxon>
        <taxon>Eurotiomycetes</taxon>
        <taxon>Eurotiomycetidae</taxon>
        <taxon>Eurotiales</taxon>
        <taxon>Aspergillaceae</taxon>
        <taxon>Aspergillus</taxon>
        <taxon>Aspergillus subgen. Nidulantes</taxon>
    </lineage>
</organism>
<sequence>MSTPETPPPADTLPKALPVSESNWKDAETKMRLNGTTVHAGSFASASKIKFKQFLLFRALWVRKKDRETWSKTLPGLIKWTKKAETMLKSYKSWQSYLRYFLKGGMEEGNFRVARYWQLEVAKVKSETDTEHGTSLTPGHLPIAYRTRLGGAMKRLNLNQGTPSKSTNIPVYTSPSDKDSNGGDDGEDDEDSDGDQDDDVFIGQDDDSIVESLESSLESVEKLTPGPVELLGVMYPPTKDEQIVNCALIDFLNALTVQFNKAGKWTIHRRALKATFEKSTFEARVDGYLENNNKAEVLVEVKPGSRIAKESAIRIQETAQMVAFIVSDKDEKHPFKGRKKRLHLSQDRHEIYLTVAEYDYEYVRYLKDKDYKPTSKSFMRMQQFGPWDTLIRKDMEKLGPILLGISLMAGAGESLIFQDE</sequence>
<protein>
    <submittedName>
        <fullName evidence="2">Uncharacterized protein</fullName>
    </submittedName>
</protein>
<reference evidence="2 3" key="1">
    <citation type="submission" date="2024-07" db="EMBL/GenBank/DDBJ databases">
        <title>Section-level genome sequencing and comparative genomics of Aspergillus sections Usti and Cavernicolus.</title>
        <authorList>
            <consortium name="Lawrence Berkeley National Laboratory"/>
            <person name="Nybo J.L."/>
            <person name="Vesth T.C."/>
            <person name="Theobald S."/>
            <person name="Frisvad J.C."/>
            <person name="Larsen T.O."/>
            <person name="Kjaerboelling I."/>
            <person name="Rothschild-Mancinelli K."/>
            <person name="Lyhne E.K."/>
            <person name="Kogle M.E."/>
            <person name="Barry K."/>
            <person name="Clum A."/>
            <person name="Na H."/>
            <person name="Ledsgaard L."/>
            <person name="Lin J."/>
            <person name="Lipzen A."/>
            <person name="Kuo A."/>
            <person name="Riley R."/>
            <person name="Mondo S."/>
            <person name="Labutti K."/>
            <person name="Haridas S."/>
            <person name="Pangalinan J."/>
            <person name="Salamov A.A."/>
            <person name="Simmons B.A."/>
            <person name="Magnuson J.K."/>
            <person name="Chen J."/>
            <person name="Drula E."/>
            <person name="Henrissat B."/>
            <person name="Wiebenga A."/>
            <person name="Lubbers R.J."/>
            <person name="Gomes A.C."/>
            <person name="Makela M.R."/>
            <person name="Stajich J."/>
            <person name="Grigoriev I.V."/>
            <person name="Mortensen U.H."/>
            <person name="De Vries R.P."/>
            <person name="Baker S.E."/>
            <person name="Andersen M.R."/>
        </authorList>
    </citation>
    <scope>NUCLEOTIDE SEQUENCE [LARGE SCALE GENOMIC DNA]</scope>
    <source>
        <strain evidence="2 3">CBS 588.65</strain>
    </source>
</reference>
<name>A0ABR4I2C4_9EURO</name>
<feature type="compositionally biased region" description="Polar residues" evidence="1">
    <location>
        <begin position="157"/>
        <end position="173"/>
    </location>
</feature>
<keyword evidence="3" id="KW-1185">Reference proteome</keyword>
<evidence type="ECO:0000313" key="2">
    <source>
        <dbReference type="EMBL" id="KAL2821899.1"/>
    </source>
</evidence>
<feature type="compositionally biased region" description="Acidic residues" evidence="1">
    <location>
        <begin position="182"/>
        <end position="202"/>
    </location>
</feature>
<feature type="region of interest" description="Disordered" evidence="1">
    <location>
        <begin position="156"/>
        <end position="202"/>
    </location>
</feature>
<comment type="caution">
    <text evidence="2">The sequence shown here is derived from an EMBL/GenBank/DDBJ whole genome shotgun (WGS) entry which is preliminary data.</text>
</comment>
<dbReference type="EMBL" id="JBFXLT010000003">
    <property type="protein sequence ID" value="KAL2821899.1"/>
    <property type="molecule type" value="Genomic_DNA"/>
</dbReference>
<evidence type="ECO:0000313" key="3">
    <source>
        <dbReference type="Proteomes" id="UP001610334"/>
    </source>
</evidence>
<gene>
    <name evidence="2" type="ORF">BJX63DRAFT_377390</name>
</gene>
<evidence type="ECO:0000256" key="1">
    <source>
        <dbReference type="SAM" id="MobiDB-lite"/>
    </source>
</evidence>